<comment type="subcellular location">
    <subcellularLocation>
        <location evidence="1">Cell outer membrane</location>
        <topology evidence="1">Multi-pass membrane protein</topology>
    </subcellularLocation>
</comment>
<evidence type="ECO:0000256" key="7">
    <source>
        <dbReference type="ARBA" id="ARBA00023237"/>
    </source>
</evidence>
<gene>
    <name evidence="8" type="ORF">dnm_069290</name>
</gene>
<keyword evidence="3" id="KW-1134">Transmembrane beta strand</keyword>
<evidence type="ECO:0000256" key="5">
    <source>
        <dbReference type="ARBA" id="ARBA00022729"/>
    </source>
</evidence>
<reference evidence="8" key="1">
    <citation type="journal article" date="2021" name="Microb. Physiol.">
        <title>Proteogenomic Insights into the Physiology of Marine, Sulfate-Reducing, Filamentous Desulfonema limicola and Desulfonema magnum.</title>
        <authorList>
            <person name="Schnaars V."/>
            <person name="Wohlbrand L."/>
            <person name="Scheve S."/>
            <person name="Hinrichs C."/>
            <person name="Reinhardt R."/>
            <person name="Rabus R."/>
        </authorList>
    </citation>
    <scope>NUCLEOTIDE SEQUENCE</scope>
    <source>
        <strain evidence="8">4be13</strain>
    </source>
</reference>
<dbReference type="PANTHER" id="PTHR35093:SF8">
    <property type="entry name" value="OUTER MEMBRANE PROTEIN NMB0088-RELATED"/>
    <property type="match status" value="1"/>
</dbReference>
<keyword evidence="5" id="KW-0732">Signal</keyword>
<dbReference type="GO" id="GO:0009279">
    <property type="term" value="C:cell outer membrane"/>
    <property type="evidence" value="ECO:0007669"/>
    <property type="project" value="UniProtKB-SubCell"/>
</dbReference>
<dbReference type="PANTHER" id="PTHR35093">
    <property type="entry name" value="OUTER MEMBRANE PROTEIN NMB0088-RELATED"/>
    <property type="match status" value="1"/>
</dbReference>
<comment type="similarity">
    <text evidence="2">Belongs to the OmpP1/FadL family.</text>
</comment>
<dbReference type="KEGG" id="dmm:dnm_069290"/>
<name>A0A975GRF2_9BACT</name>
<dbReference type="AlphaFoldDB" id="A0A975GRF2"/>
<keyword evidence="6" id="KW-0472">Membrane</keyword>
<evidence type="ECO:0000256" key="3">
    <source>
        <dbReference type="ARBA" id="ARBA00022452"/>
    </source>
</evidence>
<evidence type="ECO:0000256" key="2">
    <source>
        <dbReference type="ARBA" id="ARBA00008163"/>
    </source>
</evidence>
<keyword evidence="7" id="KW-0998">Cell outer membrane</keyword>
<evidence type="ECO:0000313" key="8">
    <source>
        <dbReference type="EMBL" id="QTA90867.1"/>
    </source>
</evidence>
<evidence type="ECO:0000256" key="4">
    <source>
        <dbReference type="ARBA" id="ARBA00022692"/>
    </source>
</evidence>
<accession>A0A975GRF2</accession>
<dbReference type="GO" id="GO:0015483">
    <property type="term" value="F:long-chain fatty acid transporting porin activity"/>
    <property type="evidence" value="ECO:0007669"/>
    <property type="project" value="TreeGrafter"/>
</dbReference>
<dbReference type="Proteomes" id="UP000663722">
    <property type="component" value="Chromosome"/>
</dbReference>
<keyword evidence="9" id="KW-1185">Reference proteome</keyword>
<dbReference type="Pfam" id="PF03349">
    <property type="entry name" value="Toluene_X"/>
    <property type="match status" value="1"/>
</dbReference>
<keyword evidence="4" id="KW-0812">Transmembrane</keyword>
<dbReference type="InterPro" id="IPR005017">
    <property type="entry name" value="OMPP1/FadL/TodX"/>
</dbReference>
<evidence type="ECO:0000256" key="6">
    <source>
        <dbReference type="ARBA" id="ARBA00023136"/>
    </source>
</evidence>
<dbReference type="Gene3D" id="2.40.160.60">
    <property type="entry name" value="Outer membrane protein transport protein (OMPP1/FadL/TodX)"/>
    <property type="match status" value="1"/>
</dbReference>
<evidence type="ECO:0000313" key="9">
    <source>
        <dbReference type="Proteomes" id="UP000663722"/>
    </source>
</evidence>
<sequence>MKSFLKIFYKKIQMIRNVIMTKKNLFVKKMLVILVMLLTALSASAYGAEVEIPSSFNPVGSGARALGMGGAFIAVADDATAASWNPGGLTQLRLPEFSVVGSFYHRGEDIEFGTNPEADGSHSISDNNINYLSATYPFELSEKNMVVSLTYQHLYDFNREWAFLLQKNIDDEISDNYWDYQQTGSLTALGLSYCIRVVPQLSLGFTLNFWNDDLSPNSWEEKYRKTSSGTDEEMQFFENVSKNEEHVFSGFNFNLGFLWQINYKWTIGGVIKSPFKADIEHKFERKAELLYPLFDEKAVTEQNHVWDEEIKMPMSYGLGIVYNVSENFSISGDIYRTEWDDCVYKDYEGNETSPFTGRDTNESDISPTHQIRIGGEYRFIDKDKGYLIPIRAGVLYDPGPAEGNSDDFYGIAVGLGFTKNKWFSLDLAYQYRFGNEVGEALAKEFLFSEDVNEHMVYISMIWYKF</sequence>
<dbReference type="SUPFAM" id="SSF56935">
    <property type="entry name" value="Porins"/>
    <property type="match status" value="1"/>
</dbReference>
<evidence type="ECO:0000256" key="1">
    <source>
        <dbReference type="ARBA" id="ARBA00004571"/>
    </source>
</evidence>
<proteinExistence type="inferred from homology"/>
<dbReference type="EMBL" id="CP061800">
    <property type="protein sequence ID" value="QTA90867.1"/>
    <property type="molecule type" value="Genomic_DNA"/>
</dbReference>
<organism evidence="8 9">
    <name type="scientific">Desulfonema magnum</name>
    <dbReference type="NCBI Taxonomy" id="45655"/>
    <lineage>
        <taxon>Bacteria</taxon>
        <taxon>Pseudomonadati</taxon>
        <taxon>Thermodesulfobacteriota</taxon>
        <taxon>Desulfobacteria</taxon>
        <taxon>Desulfobacterales</taxon>
        <taxon>Desulfococcaceae</taxon>
        <taxon>Desulfonema</taxon>
    </lineage>
</organism>
<protein>
    <submittedName>
        <fullName evidence="8">Outer membrane protein transport protein domain-containing protein</fullName>
    </submittedName>
</protein>